<evidence type="ECO:0000313" key="1">
    <source>
        <dbReference type="EMBL" id="KAA1091811.1"/>
    </source>
</evidence>
<dbReference type="EMBL" id="VDEP01000382">
    <property type="protein sequence ID" value="KAA1091811.1"/>
    <property type="molecule type" value="Genomic_DNA"/>
</dbReference>
<sequence>MRRYLARQVYWYIRSSPSLALINHEAPFATTIFTTLFTVPDQRQLNTPNTP</sequence>
<dbReference type="Proteomes" id="UP000325313">
    <property type="component" value="Unassembled WGS sequence"/>
</dbReference>
<accession>A0A5B0NRF3</accession>
<comment type="caution">
    <text evidence="1">The sequence shown here is derived from an EMBL/GenBank/DDBJ whole genome shotgun (WGS) entry which is preliminary data.</text>
</comment>
<gene>
    <name evidence="1" type="ORF">PGTUg99_014362</name>
</gene>
<protein>
    <submittedName>
        <fullName evidence="1">Uncharacterized protein</fullName>
    </submittedName>
</protein>
<dbReference type="AlphaFoldDB" id="A0A5B0NRF3"/>
<reference evidence="1 2" key="1">
    <citation type="submission" date="2019-05" db="EMBL/GenBank/DDBJ databases">
        <title>Emergence of the Ug99 lineage of the wheat stem rust pathogen through somatic hybridization.</title>
        <authorList>
            <person name="Li F."/>
            <person name="Upadhyaya N.M."/>
            <person name="Sperschneider J."/>
            <person name="Matny O."/>
            <person name="Nguyen-Phuc H."/>
            <person name="Mago R."/>
            <person name="Raley C."/>
            <person name="Miller M.E."/>
            <person name="Silverstein K.A.T."/>
            <person name="Henningsen E."/>
            <person name="Hirsch C.D."/>
            <person name="Visser B."/>
            <person name="Pretorius Z.A."/>
            <person name="Steffenson B.J."/>
            <person name="Schwessinger B."/>
            <person name="Dodds P.N."/>
            <person name="Figueroa M."/>
        </authorList>
    </citation>
    <scope>NUCLEOTIDE SEQUENCE [LARGE SCALE GENOMIC DNA]</scope>
    <source>
        <strain evidence="1 2">Ug99</strain>
    </source>
</reference>
<organism evidence="1 2">
    <name type="scientific">Puccinia graminis f. sp. tritici</name>
    <dbReference type="NCBI Taxonomy" id="56615"/>
    <lineage>
        <taxon>Eukaryota</taxon>
        <taxon>Fungi</taxon>
        <taxon>Dikarya</taxon>
        <taxon>Basidiomycota</taxon>
        <taxon>Pucciniomycotina</taxon>
        <taxon>Pucciniomycetes</taxon>
        <taxon>Pucciniales</taxon>
        <taxon>Pucciniaceae</taxon>
        <taxon>Puccinia</taxon>
    </lineage>
</organism>
<name>A0A5B0NRF3_PUCGR</name>
<proteinExistence type="predicted"/>
<evidence type="ECO:0000313" key="2">
    <source>
        <dbReference type="Proteomes" id="UP000325313"/>
    </source>
</evidence>